<proteinExistence type="predicted"/>
<sequence>MSNKKNKHRPKVRRGVRGRRGVFRFLDLPMDVRFMVYDLLTPKRRAIIDAPPWFSERRYLSNGHDPNGRYHPDRPKPRWTRPRSFTALLCVNRQIYYEASPRLYQSMPIVVVRVHQHGLSLCGKDYRFFYPGGYTQLSSRERMFANLAAVNVQVGLPPEALVYPSTLTQVSILNNLGDAFNGLLAYWHSNDSKFKRGVMAIYHETAGNGHDGEGNRDVHMSQRLLTAVDWSFNPLERARSTTIVKVATLDWYRGFPRVHSDTWDQFQRQVRTQMIDAAFVAIEPVVFEGLPIPIEFVHQRSGEHVEQPQKNSKVIGKLKSFKILKERLLMMRRPRALVVDFGEGIVIFRNDEGFYERLVSSTSSGEPDQDGEEAAADTEAC</sequence>
<name>A0A4U0X5Q0_9PEZI</name>
<comment type="caution">
    <text evidence="2">The sequence shown here is derived from an EMBL/GenBank/DDBJ whole genome shotgun (WGS) entry which is preliminary data.</text>
</comment>
<evidence type="ECO:0008006" key="4">
    <source>
        <dbReference type="Google" id="ProtNLM"/>
    </source>
</evidence>
<evidence type="ECO:0000313" key="2">
    <source>
        <dbReference type="EMBL" id="TKA70696.1"/>
    </source>
</evidence>
<dbReference type="AlphaFoldDB" id="A0A4U0X5Q0"/>
<evidence type="ECO:0000256" key="1">
    <source>
        <dbReference type="SAM" id="MobiDB-lite"/>
    </source>
</evidence>
<gene>
    <name evidence="2" type="ORF">B0A49_07429</name>
</gene>
<feature type="compositionally biased region" description="Acidic residues" evidence="1">
    <location>
        <begin position="367"/>
        <end position="381"/>
    </location>
</feature>
<reference evidence="2 3" key="1">
    <citation type="submission" date="2017-03" db="EMBL/GenBank/DDBJ databases">
        <title>Genomes of endolithic fungi from Antarctica.</title>
        <authorList>
            <person name="Coleine C."/>
            <person name="Masonjones S."/>
            <person name="Stajich J.E."/>
        </authorList>
    </citation>
    <scope>NUCLEOTIDE SEQUENCE [LARGE SCALE GENOMIC DNA]</scope>
    <source>
        <strain evidence="2 3">CCFEE 5187</strain>
    </source>
</reference>
<dbReference type="Proteomes" id="UP000308768">
    <property type="component" value="Unassembled WGS sequence"/>
</dbReference>
<accession>A0A4U0X5Q0</accession>
<organism evidence="2 3">
    <name type="scientific">Cryomyces minteri</name>
    <dbReference type="NCBI Taxonomy" id="331657"/>
    <lineage>
        <taxon>Eukaryota</taxon>
        <taxon>Fungi</taxon>
        <taxon>Dikarya</taxon>
        <taxon>Ascomycota</taxon>
        <taxon>Pezizomycotina</taxon>
        <taxon>Dothideomycetes</taxon>
        <taxon>Dothideomycetes incertae sedis</taxon>
        <taxon>Cryomyces</taxon>
    </lineage>
</organism>
<keyword evidence="3" id="KW-1185">Reference proteome</keyword>
<protein>
    <recommendedName>
        <fullName evidence="4">F-box domain-containing protein</fullName>
    </recommendedName>
</protein>
<evidence type="ECO:0000313" key="3">
    <source>
        <dbReference type="Proteomes" id="UP000308768"/>
    </source>
</evidence>
<dbReference type="EMBL" id="NAJN01000624">
    <property type="protein sequence ID" value="TKA70696.1"/>
    <property type="molecule type" value="Genomic_DNA"/>
</dbReference>
<feature type="region of interest" description="Disordered" evidence="1">
    <location>
        <begin position="360"/>
        <end position="381"/>
    </location>
</feature>